<feature type="non-terminal residue" evidence="3">
    <location>
        <position position="152"/>
    </location>
</feature>
<evidence type="ECO:0000259" key="2">
    <source>
        <dbReference type="Pfam" id="PF13752"/>
    </source>
</evidence>
<gene>
    <name evidence="3" type="ORF">D1E31_23010</name>
    <name evidence="4" type="ORF">D1E31_26320</name>
</gene>
<organism evidence="3">
    <name type="scientific">Salmonella enterica</name>
    <name type="common">Salmonella choleraesuis</name>
    <dbReference type="NCBI Taxonomy" id="28901"/>
    <lineage>
        <taxon>Bacteria</taxon>
        <taxon>Pseudomonadati</taxon>
        <taxon>Pseudomonadota</taxon>
        <taxon>Gammaproteobacteria</taxon>
        <taxon>Enterobacterales</taxon>
        <taxon>Enterobacteriaceae</taxon>
        <taxon>Salmonella</taxon>
    </lineage>
</organism>
<protein>
    <submittedName>
        <fullName evidence="3">DUF4165 domain-containing protein</fullName>
    </submittedName>
</protein>
<evidence type="ECO:0000313" key="4">
    <source>
        <dbReference type="EMBL" id="EBN8368169.1"/>
    </source>
</evidence>
<dbReference type="AlphaFoldDB" id="A0A5V0JVV5"/>
<proteinExistence type="predicted"/>
<reference evidence="3" key="1">
    <citation type="submission" date="2018-08" db="EMBL/GenBank/DDBJ databases">
        <authorList>
            <consortium name="PulseNet: The National Subtyping Network for Foodborne Disease Surveillance"/>
            <person name="Tarr C.L."/>
            <person name="Trees E."/>
            <person name="Katz L.S."/>
            <person name="Carleton-Romer H.A."/>
            <person name="Stroika S."/>
            <person name="Kucerova Z."/>
            <person name="Roache K.F."/>
            <person name="Sabol A.L."/>
            <person name="Besser J."/>
            <person name="Gerner-Smidt P."/>
        </authorList>
    </citation>
    <scope>NUCLEOTIDE SEQUENCE</scope>
    <source>
        <strain evidence="3">PNUSAS051254</strain>
    </source>
</reference>
<comment type="caution">
    <text evidence="3">The sequence shown here is derived from an EMBL/GenBank/DDBJ whole genome shotgun (WGS) entry which is preliminary data.</text>
</comment>
<sequence length="152" mass="15845">MINFKPKIPAMLGALAVLTAGAAHAELLEYTFKAPDGTQRSLTPNANYANPTGNISFALSAGIDRKVKISVLRSDGTVVSTATSHLLGATDRITVGGKSYYGAELQLPAPVGGAYTIRAEILASDGSTVQTDEYPLTVDVTPPTYSSLAPVY</sequence>
<keyword evidence="1" id="KW-0732">Signal</keyword>
<feature type="domain" description="DUF4165" evidence="2">
    <location>
        <begin position="23"/>
        <end position="141"/>
    </location>
</feature>
<dbReference type="EMBL" id="AAGGXR010000058">
    <property type="protein sequence ID" value="EBN8368169.1"/>
    <property type="molecule type" value="Genomic_DNA"/>
</dbReference>
<feature type="signal peptide" evidence="1">
    <location>
        <begin position="1"/>
        <end position="25"/>
    </location>
</feature>
<evidence type="ECO:0000313" key="3">
    <source>
        <dbReference type="EMBL" id="EBN8367547.1"/>
    </source>
</evidence>
<accession>A0A5V0JVV5</accession>
<feature type="chain" id="PRO_5033502454" evidence="1">
    <location>
        <begin position="26"/>
        <end position="152"/>
    </location>
</feature>
<dbReference type="RefSeq" id="WP_149801111.1">
    <property type="nucleotide sequence ID" value="NZ_JYRJ01000039.1"/>
</dbReference>
<dbReference type="EMBL" id="AAGGXR010000026">
    <property type="protein sequence ID" value="EBN8367547.1"/>
    <property type="molecule type" value="Genomic_DNA"/>
</dbReference>
<name>A0A5V0JVV5_SALER</name>
<dbReference type="InterPro" id="IPR025429">
    <property type="entry name" value="DUF4165"/>
</dbReference>
<evidence type="ECO:0000256" key="1">
    <source>
        <dbReference type="SAM" id="SignalP"/>
    </source>
</evidence>
<dbReference type="Pfam" id="PF13752">
    <property type="entry name" value="DUF4165"/>
    <property type="match status" value="1"/>
</dbReference>